<evidence type="ECO:0000313" key="5">
    <source>
        <dbReference type="Proteomes" id="UP000076881"/>
    </source>
</evidence>
<dbReference type="InterPro" id="IPR007889">
    <property type="entry name" value="HTH_Psq"/>
</dbReference>
<sequence>MPKTDEASIENAIQSVKSGVSVAKSAIRWGVPRSTLRHRLKGTMTHGAAAEPQQRLSRRLELQLGGWITTTAAIAEPPTHKQIRDVAMQLLAHEGDLRPLGKNWVATFLRRNPHIKVARETTRADESVAADEPSQ</sequence>
<dbReference type="InterPro" id="IPR006600">
    <property type="entry name" value="HTH_CenpB_DNA-bd_dom"/>
</dbReference>
<gene>
    <name evidence="4" type="ORF">LEL_06944</name>
</gene>
<dbReference type="AlphaFoldDB" id="A0A168FBZ0"/>
<dbReference type="Gene3D" id="1.10.10.60">
    <property type="entry name" value="Homeodomain-like"/>
    <property type="match status" value="1"/>
</dbReference>
<comment type="caution">
    <text evidence="4">The sequence shown here is derived from an EMBL/GenBank/DDBJ whole genome shotgun (WGS) entry which is preliminary data.</text>
</comment>
<keyword evidence="5" id="KW-1185">Reference proteome</keyword>
<protein>
    <submittedName>
        <fullName evidence="4">Helix-turn-helix, Psq</fullName>
    </submittedName>
</protein>
<evidence type="ECO:0000256" key="2">
    <source>
        <dbReference type="ARBA" id="ARBA00023242"/>
    </source>
</evidence>
<dbReference type="PROSITE" id="PS51253">
    <property type="entry name" value="HTH_CENPB"/>
    <property type="match status" value="1"/>
</dbReference>
<feature type="domain" description="HTH CENPB-type" evidence="3">
    <location>
        <begin position="48"/>
        <end position="118"/>
    </location>
</feature>
<evidence type="ECO:0000259" key="3">
    <source>
        <dbReference type="PROSITE" id="PS51253"/>
    </source>
</evidence>
<dbReference type="GO" id="GO:0003677">
    <property type="term" value="F:DNA binding"/>
    <property type="evidence" value="ECO:0007669"/>
    <property type="project" value="UniProtKB-KW"/>
</dbReference>
<dbReference type="OrthoDB" id="5396311at2759"/>
<keyword evidence="1" id="KW-0238">DNA-binding</keyword>
<dbReference type="InterPro" id="IPR009057">
    <property type="entry name" value="Homeodomain-like_sf"/>
</dbReference>
<proteinExistence type="predicted"/>
<dbReference type="Pfam" id="PF03221">
    <property type="entry name" value="HTH_Tnp_Tc5"/>
    <property type="match status" value="1"/>
</dbReference>
<reference evidence="4 5" key="1">
    <citation type="journal article" date="2016" name="Genome Biol. Evol.">
        <title>Divergent and convergent evolution of fungal pathogenicity.</title>
        <authorList>
            <person name="Shang Y."/>
            <person name="Xiao G."/>
            <person name="Zheng P."/>
            <person name="Cen K."/>
            <person name="Zhan S."/>
            <person name="Wang C."/>
        </authorList>
    </citation>
    <scope>NUCLEOTIDE SEQUENCE [LARGE SCALE GENOMIC DNA]</scope>
    <source>
        <strain evidence="4 5">RCEF 1005</strain>
    </source>
</reference>
<keyword evidence="2" id="KW-0539">Nucleus</keyword>
<name>A0A168FBZ0_CORDF</name>
<accession>A0A168FBZ0</accession>
<evidence type="ECO:0000256" key="1">
    <source>
        <dbReference type="ARBA" id="ARBA00023125"/>
    </source>
</evidence>
<dbReference type="SUPFAM" id="SSF46689">
    <property type="entry name" value="Homeodomain-like"/>
    <property type="match status" value="1"/>
</dbReference>
<organism evidence="4 5">
    <name type="scientific">Akanthomyces lecanii RCEF 1005</name>
    <dbReference type="NCBI Taxonomy" id="1081108"/>
    <lineage>
        <taxon>Eukaryota</taxon>
        <taxon>Fungi</taxon>
        <taxon>Dikarya</taxon>
        <taxon>Ascomycota</taxon>
        <taxon>Pezizomycotina</taxon>
        <taxon>Sordariomycetes</taxon>
        <taxon>Hypocreomycetidae</taxon>
        <taxon>Hypocreales</taxon>
        <taxon>Cordycipitaceae</taxon>
        <taxon>Akanthomyces</taxon>
        <taxon>Cordyceps confragosa</taxon>
    </lineage>
</organism>
<dbReference type="Pfam" id="PF05225">
    <property type="entry name" value="HTH_psq"/>
    <property type="match status" value="1"/>
</dbReference>
<evidence type="ECO:0000313" key="4">
    <source>
        <dbReference type="EMBL" id="OAA74956.1"/>
    </source>
</evidence>
<dbReference type="Proteomes" id="UP000076881">
    <property type="component" value="Unassembled WGS sequence"/>
</dbReference>
<dbReference type="EMBL" id="AZHF01000005">
    <property type="protein sequence ID" value="OAA74956.1"/>
    <property type="molecule type" value="Genomic_DNA"/>
</dbReference>